<dbReference type="EMBL" id="CH954180">
    <property type="protein sequence ID" value="EDV47530.1"/>
    <property type="molecule type" value="Genomic_DNA"/>
</dbReference>
<reference evidence="2 3" key="1">
    <citation type="journal article" date="2007" name="Nature">
        <title>Evolution of genes and genomes on the Drosophila phylogeny.</title>
        <authorList>
            <consortium name="Drosophila 12 Genomes Consortium"/>
            <person name="Clark A.G."/>
            <person name="Eisen M.B."/>
            <person name="Smith D.R."/>
            <person name="Bergman C.M."/>
            <person name="Oliver B."/>
            <person name="Markow T.A."/>
            <person name="Kaufman T.C."/>
            <person name="Kellis M."/>
            <person name="Gelbart W."/>
            <person name="Iyer V.N."/>
            <person name="Pollard D.A."/>
            <person name="Sackton T.B."/>
            <person name="Larracuente A.M."/>
            <person name="Singh N.D."/>
            <person name="Abad J.P."/>
            <person name="Abt D.N."/>
            <person name="Adryan B."/>
            <person name="Aguade M."/>
            <person name="Akashi H."/>
            <person name="Anderson W.W."/>
            <person name="Aquadro C.F."/>
            <person name="Ardell D.H."/>
            <person name="Arguello R."/>
            <person name="Artieri C.G."/>
            <person name="Barbash D.A."/>
            <person name="Barker D."/>
            <person name="Barsanti P."/>
            <person name="Batterham P."/>
            <person name="Batzoglou S."/>
            <person name="Begun D."/>
            <person name="Bhutkar A."/>
            <person name="Blanco E."/>
            <person name="Bosak S.A."/>
            <person name="Bradley R.K."/>
            <person name="Brand A.D."/>
            <person name="Brent M.R."/>
            <person name="Brooks A.N."/>
            <person name="Brown R.H."/>
            <person name="Butlin R.K."/>
            <person name="Caggese C."/>
            <person name="Calvi B.R."/>
            <person name="Bernardo de Carvalho A."/>
            <person name="Caspi A."/>
            <person name="Castrezana S."/>
            <person name="Celniker S.E."/>
            <person name="Chang J.L."/>
            <person name="Chapple C."/>
            <person name="Chatterji S."/>
            <person name="Chinwalla A."/>
            <person name="Civetta A."/>
            <person name="Clifton S.W."/>
            <person name="Comeron J.M."/>
            <person name="Costello J.C."/>
            <person name="Coyne J.A."/>
            <person name="Daub J."/>
            <person name="David R.G."/>
            <person name="Delcher A.L."/>
            <person name="Delehaunty K."/>
            <person name="Do C.B."/>
            <person name="Ebling H."/>
            <person name="Edwards K."/>
            <person name="Eickbush T."/>
            <person name="Evans J.D."/>
            <person name="Filipski A."/>
            <person name="Findeiss S."/>
            <person name="Freyhult E."/>
            <person name="Fulton L."/>
            <person name="Fulton R."/>
            <person name="Garcia A.C."/>
            <person name="Gardiner A."/>
            <person name="Garfield D.A."/>
            <person name="Garvin B.E."/>
            <person name="Gibson G."/>
            <person name="Gilbert D."/>
            <person name="Gnerre S."/>
            <person name="Godfrey J."/>
            <person name="Good R."/>
            <person name="Gotea V."/>
            <person name="Gravely B."/>
            <person name="Greenberg A.J."/>
            <person name="Griffiths-Jones S."/>
            <person name="Gross S."/>
            <person name="Guigo R."/>
            <person name="Gustafson E.A."/>
            <person name="Haerty W."/>
            <person name="Hahn M.W."/>
            <person name="Halligan D.L."/>
            <person name="Halpern A.L."/>
            <person name="Halter G.M."/>
            <person name="Han M.V."/>
            <person name="Heger A."/>
            <person name="Hillier L."/>
            <person name="Hinrichs A.S."/>
            <person name="Holmes I."/>
            <person name="Hoskins R.A."/>
            <person name="Hubisz M.J."/>
            <person name="Hultmark D."/>
            <person name="Huntley M.A."/>
            <person name="Jaffe D.B."/>
            <person name="Jagadeeshan S."/>
            <person name="Jeck W.R."/>
            <person name="Johnson J."/>
            <person name="Jones C.D."/>
            <person name="Jordan W.C."/>
            <person name="Karpen G.H."/>
            <person name="Kataoka E."/>
            <person name="Keightley P.D."/>
            <person name="Kheradpour P."/>
            <person name="Kirkness E.F."/>
            <person name="Koerich L.B."/>
            <person name="Kristiansen K."/>
            <person name="Kudrna D."/>
            <person name="Kulathinal R.J."/>
            <person name="Kumar S."/>
            <person name="Kwok R."/>
            <person name="Lander E."/>
            <person name="Langley C.H."/>
            <person name="Lapoint R."/>
            <person name="Lazzaro B.P."/>
            <person name="Lee S.J."/>
            <person name="Levesque L."/>
            <person name="Li R."/>
            <person name="Lin C.F."/>
            <person name="Lin M.F."/>
            <person name="Lindblad-Toh K."/>
            <person name="Llopart A."/>
            <person name="Long M."/>
            <person name="Low L."/>
            <person name="Lozovsky E."/>
            <person name="Lu J."/>
            <person name="Luo M."/>
            <person name="Machado C.A."/>
            <person name="Makalowski W."/>
            <person name="Marzo M."/>
            <person name="Matsuda M."/>
            <person name="Matzkin L."/>
            <person name="McAllister B."/>
            <person name="McBride C.S."/>
            <person name="McKernan B."/>
            <person name="McKernan K."/>
            <person name="Mendez-Lago M."/>
            <person name="Minx P."/>
            <person name="Mollenhauer M.U."/>
            <person name="Montooth K."/>
            <person name="Mount S.M."/>
            <person name="Mu X."/>
            <person name="Myers E."/>
            <person name="Negre B."/>
            <person name="Newfeld S."/>
            <person name="Nielsen R."/>
            <person name="Noor M.A."/>
            <person name="O'Grady P."/>
            <person name="Pachter L."/>
            <person name="Papaceit M."/>
            <person name="Parisi M.J."/>
            <person name="Parisi M."/>
            <person name="Parts L."/>
            <person name="Pedersen J.S."/>
            <person name="Pesole G."/>
            <person name="Phillippy A.M."/>
            <person name="Ponting C.P."/>
            <person name="Pop M."/>
            <person name="Porcelli D."/>
            <person name="Powell J.R."/>
            <person name="Prohaska S."/>
            <person name="Pruitt K."/>
            <person name="Puig M."/>
            <person name="Quesneville H."/>
            <person name="Ram K.R."/>
            <person name="Rand D."/>
            <person name="Rasmussen M.D."/>
            <person name="Reed L.K."/>
            <person name="Reenan R."/>
            <person name="Reily A."/>
            <person name="Remington K.A."/>
            <person name="Rieger T.T."/>
            <person name="Ritchie M.G."/>
            <person name="Robin C."/>
            <person name="Rogers Y.H."/>
            <person name="Rohde C."/>
            <person name="Rozas J."/>
            <person name="Rubenfield M.J."/>
            <person name="Ruiz A."/>
            <person name="Russo S."/>
            <person name="Salzberg S.L."/>
            <person name="Sanchez-Gracia A."/>
            <person name="Saranga D.J."/>
            <person name="Sato H."/>
            <person name="Schaeffer S.W."/>
            <person name="Schatz M.C."/>
            <person name="Schlenke T."/>
            <person name="Schwartz R."/>
            <person name="Segarra C."/>
            <person name="Singh R.S."/>
            <person name="Sirot L."/>
            <person name="Sirota M."/>
            <person name="Sisneros N.B."/>
            <person name="Smith C.D."/>
            <person name="Smith T.F."/>
            <person name="Spieth J."/>
            <person name="Stage D.E."/>
            <person name="Stark A."/>
            <person name="Stephan W."/>
            <person name="Strausberg R.L."/>
            <person name="Strempel S."/>
            <person name="Sturgill D."/>
            <person name="Sutton G."/>
            <person name="Sutton G.G."/>
            <person name="Tao W."/>
            <person name="Teichmann S."/>
            <person name="Tobari Y.N."/>
            <person name="Tomimura Y."/>
            <person name="Tsolas J.M."/>
            <person name="Valente V.L."/>
            <person name="Venter E."/>
            <person name="Venter J.C."/>
            <person name="Vicario S."/>
            <person name="Vieira F.G."/>
            <person name="Vilella A.J."/>
            <person name="Villasante A."/>
            <person name="Walenz B."/>
            <person name="Wang J."/>
            <person name="Wasserman M."/>
            <person name="Watts T."/>
            <person name="Wilson D."/>
            <person name="Wilson R.K."/>
            <person name="Wing R.A."/>
            <person name="Wolfner M.F."/>
            <person name="Wong A."/>
            <person name="Wong G.K."/>
            <person name="Wu C.I."/>
            <person name="Wu G."/>
            <person name="Yamamoto D."/>
            <person name="Yang H.P."/>
            <person name="Yang S.P."/>
            <person name="Yorke J.A."/>
            <person name="Yoshida K."/>
            <person name="Zdobnov E."/>
            <person name="Zhang P."/>
            <person name="Zhang Y."/>
            <person name="Zimin A.V."/>
            <person name="Baldwin J."/>
            <person name="Abdouelleil A."/>
            <person name="Abdulkadir J."/>
            <person name="Abebe A."/>
            <person name="Abera B."/>
            <person name="Abreu J."/>
            <person name="Acer S.C."/>
            <person name="Aftuck L."/>
            <person name="Alexander A."/>
            <person name="An P."/>
            <person name="Anderson E."/>
            <person name="Anderson S."/>
            <person name="Arachi H."/>
            <person name="Azer M."/>
            <person name="Bachantsang P."/>
            <person name="Barry A."/>
            <person name="Bayul T."/>
            <person name="Berlin A."/>
            <person name="Bessette D."/>
            <person name="Bloom T."/>
            <person name="Blye J."/>
            <person name="Boguslavskiy L."/>
            <person name="Bonnet C."/>
            <person name="Boukhgalter B."/>
            <person name="Bourzgui I."/>
            <person name="Brown A."/>
            <person name="Cahill P."/>
            <person name="Channer S."/>
            <person name="Cheshatsang Y."/>
            <person name="Chuda L."/>
            <person name="Citroen M."/>
            <person name="Collymore A."/>
            <person name="Cooke P."/>
            <person name="Costello M."/>
            <person name="D'Aco K."/>
            <person name="Daza R."/>
            <person name="De Haan G."/>
            <person name="DeGray S."/>
            <person name="DeMaso C."/>
            <person name="Dhargay N."/>
            <person name="Dooley K."/>
            <person name="Dooley E."/>
            <person name="Doricent M."/>
            <person name="Dorje P."/>
            <person name="Dorjee K."/>
            <person name="Dupes A."/>
            <person name="Elong R."/>
            <person name="Falk J."/>
            <person name="Farina A."/>
            <person name="Faro S."/>
            <person name="Ferguson D."/>
            <person name="Fisher S."/>
            <person name="Foley C.D."/>
            <person name="Franke A."/>
            <person name="Friedrich D."/>
            <person name="Gadbois L."/>
            <person name="Gearin G."/>
            <person name="Gearin C.R."/>
            <person name="Giannoukos G."/>
            <person name="Goode T."/>
            <person name="Graham J."/>
            <person name="Grandbois E."/>
            <person name="Grewal S."/>
            <person name="Gyaltsen K."/>
            <person name="Hafez N."/>
            <person name="Hagos B."/>
            <person name="Hall J."/>
            <person name="Henson C."/>
            <person name="Hollinger A."/>
            <person name="Honan T."/>
            <person name="Huard M.D."/>
            <person name="Hughes L."/>
            <person name="Hurhula B."/>
            <person name="Husby M.E."/>
            <person name="Kamat A."/>
            <person name="Kanga B."/>
            <person name="Kashin S."/>
            <person name="Khazanovich D."/>
            <person name="Kisner P."/>
            <person name="Lance K."/>
            <person name="Lara M."/>
            <person name="Lee W."/>
            <person name="Lennon N."/>
            <person name="Letendre F."/>
            <person name="LeVine R."/>
            <person name="Lipovsky A."/>
            <person name="Liu X."/>
            <person name="Liu J."/>
            <person name="Liu S."/>
            <person name="Lokyitsang T."/>
            <person name="Lokyitsang Y."/>
            <person name="Lubonja R."/>
            <person name="Lui A."/>
            <person name="MacDonald P."/>
            <person name="Magnisalis V."/>
            <person name="Maru K."/>
            <person name="Matthews C."/>
            <person name="McCusker W."/>
            <person name="McDonough S."/>
            <person name="Mehta T."/>
            <person name="Meldrim J."/>
            <person name="Meneus L."/>
            <person name="Mihai O."/>
            <person name="Mihalev A."/>
            <person name="Mihova T."/>
            <person name="Mittelman R."/>
            <person name="Mlenga V."/>
            <person name="Montmayeur A."/>
            <person name="Mulrain L."/>
            <person name="Navidi A."/>
            <person name="Naylor J."/>
            <person name="Negash T."/>
            <person name="Nguyen T."/>
            <person name="Nguyen N."/>
            <person name="Nicol R."/>
            <person name="Norbu C."/>
            <person name="Norbu N."/>
            <person name="Novod N."/>
            <person name="O'Neill B."/>
            <person name="Osman S."/>
            <person name="Markiewicz E."/>
            <person name="Oyono O.L."/>
            <person name="Patti C."/>
            <person name="Phunkhang P."/>
            <person name="Pierre F."/>
            <person name="Priest M."/>
            <person name="Raghuraman S."/>
            <person name="Rege F."/>
            <person name="Reyes R."/>
            <person name="Rise C."/>
            <person name="Rogov P."/>
            <person name="Ross K."/>
            <person name="Ryan E."/>
            <person name="Settipalli S."/>
            <person name="Shea T."/>
            <person name="Sherpa N."/>
            <person name="Shi L."/>
            <person name="Shih D."/>
            <person name="Sparrow T."/>
            <person name="Spaulding J."/>
            <person name="Stalker J."/>
            <person name="Stange-Thomann N."/>
            <person name="Stavropoulos S."/>
            <person name="Stone C."/>
            <person name="Strader C."/>
            <person name="Tesfaye S."/>
            <person name="Thomson T."/>
            <person name="Thoulutsang Y."/>
            <person name="Thoulutsang D."/>
            <person name="Topham K."/>
            <person name="Topping I."/>
            <person name="Tsamla T."/>
            <person name="Vassiliev H."/>
            <person name="Vo A."/>
            <person name="Wangchuk T."/>
            <person name="Wangdi T."/>
            <person name="Weiand M."/>
            <person name="Wilkinson J."/>
            <person name="Wilson A."/>
            <person name="Yadav S."/>
            <person name="Young G."/>
            <person name="Yu Q."/>
            <person name="Zembek L."/>
            <person name="Zhong D."/>
            <person name="Zimmer A."/>
            <person name="Zwirko Z."/>
            <person name="Jaffe D.B."/>
            <person name="Alvarez P."/>
            <person name="Brockman W."/>
            <person name="Butler J."/>
            <person name="Chin C."/>
            <person name="Gnerre S."/>
            <person name="Grabherr M."/>
            <person name="Kleber M."/>
            <person name="Mauceli E."/>
            <person name="MacCallum I."/>
        </authorList>
    </citation>
    <scope>NUCLEOTIDE SEQUENCE [LARGE SCALE GENOMIC DNA]</scope>
    <source>
        <strain evidence="2 3">TSC#14021-0224.01</strain>
    </source>
</reference>
<dbReference type="HOGENOM" id="CLU_636596_0_0_1"/>
<reference evidence="2 3" key="2">
    <citation type="journal article" date="2008" name="Bioinformatics">
        <title>Assembly reconciliation.</title>
        <authorList>
            <person name="Zimin A.V."/>
            <person name="Smith D.R."/>
            <person name="Sutton G."/>
            <person name="Yorke J.A."/>
        </authorList>
    </citation>
    <scope>NUCLEOTIDE SEQUENCE [LARGE SCALE GENOMIC DNA]</scope>
    <source>
        <strain evidence="2 3">TSC#14021-0224.01</strain>
    </source>
</reference>
<dbReference type="KEGG" id="der:6551564"/>
<dbReference type="OMA" id="CNQVSWL"/>
<keyword evidence="1" id="KW-0732">Signal</keyword>
<evidence type="ECO:0000313" key="3">
    <source>
        <dbReference type="Proteomes" id="UP000008711"/>
    </source>
</evidence>
<organism evidence="2 3">
    <name type="scientific">Drosophila erecta</name>
    <name type="common">Fruit fly</name>
    <dbReference type="NCBI Taxonomy" id="7220"/>
    <lineage>
        <taxon>Eukaryota</taxon>
        <taxon>Metazoa</taxon>
        <taxon>Ecdysozoa</taxon>
        <taxon>Arthropoda</taxon>
        <taxon>Hexapoda</taxon>
        <taxon>Insecta</taxon>
        <taxon>Pterygota</taxon>
        <taxon>Neoptera</taxon>
        <taxon>Endopterygota</taxon>
        <taxon>Diptera</taxon>
        <taxon>Brachycera</taxon>
        <taxon>Muscomorpha</taxon>
        <taxon>Ephydroidea</taxon>
        <taxon>Drosophilidae</taxon>
        <taxon>Drosophila</taxon>
        <taxon>Sophophora</taxon>
    </lineage>
</organism>
<evidence type="ECO:0000313" key="2">
    <source>
        <dbReference type="EMBL" id="EDV47530.1"/>
    </source>
</evidence>
<dbReference type="OrthoDB" id="8017601at2759"/>
<name>B3NY09_DROER</name>
<keyword evidence="3" id="KW-1185">Reference proteome</keyword>
<proteinExistence type="predicted"/>
<dbReference type="eggNOG" id="ENOG502TBS1">
    <property type="taxonomic scope" value="Eukaryota"/>
</dbReference>
<dbReference type="AlphaFoldDB" id="B3NY09"/>
<feature type="chain" id="PRO_5002795825" evidence="1">
    <location>
        <begin position="24"/>
        <end position="430"/>
    </location>
</feature>
<sequence>MFPIYAVILGLSFLSILPQDASGTCELKTASPCPHVLINFGSKHILSTSPETYKREDGETIELFCATGFSITQSNSYYNSLVSDALTKTSLTMKCGHNNYFTYKNEAAPNLMVRCRTEVTQLFESNTSLPNCTDMTLVVGRSFGSMGLMKNAALCYDLGAAQLKYLGYTTFPETQIVGPTHLGQLNDIGLNILVNYQKTLFKTISQMELSEYLAGEKLFTEDTFQVGSLVQDEIAGRNLVGYEGLMTTIWLRALRLGNWKHWTTAMHAAVGVHFDVRLGVSGALEPPMVPGQSCNSTISFRIELADGRAVHIPTHIWAHLNAVEKTGTGQDEFVIIGHNSPFYRSNSSSLCPSMCNQVSWLRNSLFASLHEFPAYGMVQCCRVEDVAHKLDNFPGPFENVNPTTKTEVTPPTLEFLYPEVLGKETNVDMY</sequence>
<evidence type="ECO:0000256" key="1">
    <source>
        <dbReference type="SAM" id="SignalP"/>
    </source>
</evidence>
<dbReference type="Proteomes" id="UP000008711">
    <property type="component" value="Unassembled WGS sequence"/>
</dbReference>
<accession>B3NY09</accession>
<dbReference type="PhylomeDB" id="B3NY09"/>
<gene>
    <name evidence="2" type="primary">Dere\GG17590</name>
    <name evidence="2" type="synonym">dere_GLEANR_2505</name>
    <name evidence="2" type="synonym">GG17590</name>
    <name evidence="2" type="ORF">Dere_GG17590</name>
</gene>
<protein>
    <submittedName>
        <fullName evidence="2">Uncharacterized protein</fullName>
    </submittedName>
</protein>
<feature type="signal peptide" evidence="1">
    <location>
        <begin position="1"/>
        <end position="23"/>
    </location>
</feature>